<name>A0A2I0BEQ7_9ASPA</name>
<dbReference type="Proteomes" id="UP000236161">
    <property type="component" value="Unassembled WGS sequence"/>
</dbReference>
<dbReference type="Pfam" id="PF03514">
    <property type="entry name" value="GRAS"/>
    <property type="match status" value="1"/>
</dbReference>
<evidence type="ECO:0000256" key="2">
    <source>
        <dbReference type="ARBA" id="ARBA00023163"/>
    </source>
</evidence>
<comment type="caution">
    <text evidence="3">Lacks conserved residue(s) required for the propagation of feature annotation.</text>
</comment>
<evidence type="ECO:0000313" key="5">
    <source>
        <dbReference type="Proteomes" id="UP000236161"/>
    </source>
</evidence>
<feature type="short sequence motif" description="VHIID" evidence="3">
    <location>
        <begin position="153"/>
        <end position="157"/>
    </location>
</feature>
<keyword evidence="1" id="KW-0805">Transcription regulation</keyword>
<reference evidence="4 5" key="1">
    <citation type="journal article" date="2017" name="Nature">
        <title>The Apostasia genome and the evolution of orchids.</title>
        <authorList>
            <person name="Zhang G.Q."/>
            <person name="Liu K.W."/>
            <person name="Li Z."/>
            <person name="Lohaus R."/>
            <person name="Hsiao Y.Y."/>
            <person name="Niu S.C."/>
            <person name="Wang J.Y."/>
            <person name="Lin Y.C."/>
            <person name="Xu Q."/>
            <person name="Chen L.J."/>
            <person name="Yoshida K."/>
            <person name="Fujiwara S."/>
            <person name="Wang Z.W."/>
            <person name="Zhang Y.Q."/>
            <person name="Mitsuda N."/>
            <person name="Wang M."/>
            <person name="Liu G.H."/>
            <person name="Pecoraro L."/>
            <person name="Huang H.X."/>
            <person name="Xiao X.J."/>
            <person name="Lin M."/>
            <person name="Wu X.Y."/>
            <person name="Wu W.L."/>
            <person name="Chen Y.Y."/>
            <person name="Chang S.B."/>
            <person name="Sakamoto S."/>
            <person name="Ohme-Takagi M."/>
            <person name="Yagi M."/>
            <person name="Zeng S.J."/>
            <person name="Shen C.Y."/>
            <person name="Yeh C.M."/>
            <person name="Luo Y.B."/>
            <person name="Tsai W.C."/>
            <person name="Van de Peer Y."/>
            <person name="Liu Z.J."/>
        </authorList>
    </citation>
    <scope>NUCLEOTIDE SEQUENCE [LARGE SCALE GENOMIC DNA]</scope>
    <source>
        <strain evidence="5">cv. Shenzhen</strain>
        <tissue evidence="4">Stem</tissue>
    </source>
</reference>
<comment type="similarity">
    <text evidence="3">Belongs to the GRAS family.</text>
</comment>
<accession>A0A2I0BEQ7</accession>
<evidence type="ECO:0000256" key="3">
    <source>
        <dbReference type="PROSITE-ProRule" id="PRU01191"/>
    </source>
</evidence>
<dbReference type="InterPro" id="IPR005202">
    <property type="entry name" value="TF_GRAS"/>
</dbReference>
<dbReference type="STRING" id="1088818.A0A2I0BEQ7"/>
<dbReference type="PROSITE" id="PS50985">
    <property type="entry name" value="GRAS"/>
    <property type="match status" value="1"/>
</dbReference>
<dbReference type="OrthoDB" id="666726at2759"/>
<sequence length="408" mass="44941">MAVVSGDEWAAELQPVPASLRSVEDWESMLPEPAADSGRDPSFLHWFGADADEAVKVDQLFKAAEQIEAGDTISAHRILARLNQQLPAPSGKPLIRSAFFFKEALSSIATPIDVLLKLSAYKAFAEISPVLQFTNFTTTQSILEELTAGANSIHIIDFDLGVGSHWSALIQELSQRRSAAMTVAPKLRITAFTSLGSHHPLELHLIQENLTHFAANLNLPLELHFLPLESFDPVAILSTSSNSAENIAVILPVSLFSYHPLAKTVLSLIKQLSPKIMISVEHGCSRNDLPFSQHFFHAFQSHTLLLESIEASGINPEIAEKIERYLLQPRIESSVLGRYQAGVKLLPWRMLLASAGFVPVKFSNFAETMAECLIKRALVRGFRVSKNQSSLLLSWQQGDIASVSAWRC</sequence>
<evidence type="ECO:0000313" key="4">
    <source>
        <dbReference type="EMBL" id="PKA66293.1"/>
    </source>
</evidence>
<keyword evidence="2" id="KW-0804">Transcription</keyword>
<protein>
    <submittedName>
        <fullName evidence="4">Scarecrow-like protein 6</fullName>
    </submittedName>
</protein>
<evidence type="ECO:0000256" key="1">
    <source>
        <dbReference type="ARBA" id="ARBA00023015"/>
    </source>
</evidence>
<dbReference type="PANTHER" id="PTHR31636">
    <property type="entry name" value="OSJNBA0084A10.13 PROTEIN-RELATED"/>
    <property type="match status" value="1"/>
</dbReference>
<organism evidence="4 5">
    <name type="scientific">Apostasia shenzhenica</name>
    <dbReference type="NCBI Taxonomy" id="1088818"/>
    <lineage>
        <taxon>Eukaryota</taxon>
        <taxon>Viridiplantae</taxon>
        <taxon>Streptophyta</taxon>
        <taxon>Embryophyta</taxon>
        <taxon>Tracheophyta</taxon>
        <taxon>Spermatophyta</taxon>
        <taxon>Magnoliopsida</taxon>
        <taxon>Liliopsida</taxon>
        <taxon>Asparagales</taxon>
        <taxon>Orchidaceae</taxon>
        <taxon>Apostasioideae</taxon>
        <taxon>Apostasia</taxon>
    </lineage>
</organism>
<feature type="region of interest" description="Leucine repeat II (LRII)" evidence="3">
    <location>
        <begin position="205"/>
        <end position="237"/>
    </location>
</feature>
<gene>
    <name evidence="4" type="primary">SCL6</name>
    <name evidence="4" type="ORF">AXF42_Ash006990</name>
</gene>
<feature type="region of interest" description="SAW" evidence="3">
    <location>
        <begin position="336"/>
        <end position="407"/>
    </location>
</feature>
<dbReference type="EMBL" id="KZ451886">
    <property type="protein sequence ID" value="PKA66293.1"/>
    <property type="molecule type" value="Genomic_DNA"/>
</dbReference>
<dbReference type="AlphaFoldDB" id="A0A2I0BEQ7"/>
<keyword evidence="5" id="KW-1185">Reference proteome</keyword>
<proteinExistence type="inferred from homology"/>